<dbReference type="Proteomes" id="UP001062776">
    <property type="component" value="Unassembled WGS sequence"/>
</dbReference>
<feature type="transmembrane region" description="Helical" evidence="1">
    <location>
        <begin position="189"/>
        <end position="210"/>
    </location>
</feature>
<organism evidence="2 3">
    <name type="scientific">Asaia krungthepensis NRIC 0535</name>
    <dbReference type="NCBI Taxonomy" id="1307925"/>
    <lineage>
        <taxon>Bacteria</taxon>
        <taxon>Pseudomonadati</taxon>
        <taxon>Pseudomonadota</taxon>
        <taxon>Alphaproteobacteria</taxon>
        <taxon>Acetobacterales</taxon>
        <taxon>Acetobacteraceae</taxon>
        <taxon>Asaia</taxon>
    </lineage>
</organism>
<keyword evidence="1" id="KW-0472">Membrane</keyword>
<gene>
    <name evidence="2" type="ORF">AA0535_2119</name>
</gene>
<protein>
    <submittedName>
        <fullName evidence="2">Uncharacterized protein</fullName>
    </submittedName>
</protein>
<evidence type="ECO:0000313" key="2">
    <source>
        <dbReference type="EMBL" id="GBQ90707.1"/>
    </source>
</evidence>
<feature type="transmembrane region" description="Helical" evidence="1">
    <location>
        <begin position="106"/>
        <end position="124"/>
    </location>
</feature>
<keyword evidence="1" id="KW-1133">Transmembrane helix</keyword>
<dbReference type="RefSeq" id="WP_264816101.1">
    <property type="nucleotide sequence ID" value="NZ_BAPV01000020.1"/>
</dbReference>
<reference evidence="2" key="1">
    <citation type="submission" date="2013-04" db="EMBL/GenBank/DDBJ databases">
        <title>The genome sequencing project of 58 acetic acid bacteria.</title>
        <authorList>
            <person name="Okamoto-Kainuma A."/>
            <person name="Ishikawa M."/>
            <person name="Umino S."/>
            <person name="Koizumi Y."/>
            <person name="Shiwa Y."/>
            <person name="Yoshikawa H."/>
            <person name="Matsutani M."/>
            <person name="Matsushita K."/>
        </authorList>
    </citation>
    <scope>NUCLEOTIDE SEQUENCE</scope>
    <source>
        <strain evidence="2">NRIC 0535</strain>
    </source>
</reference>
<evidence type="ECO:0000313" key="3">
    <source>
        <dbReference type="Proteomes" id="UP001062776"/>
    </source>
</evidence>
<evidence type="ECO:0000256" key="1">
    <source>
        <dbReference type="SAM" id="Phobius"/>
    </source>
</evidence>
<dbReference type="EMBL" id="BAPV01000020">
    <property type="protein sequence ID" value="GBQ90707.1"/>
    <property type="molecule type" value="Genomic_DNA"/>
</dbReference>
<keyword evidence="3" id="KW-1185">Reference proteome</keyword>
<feature type="transmembrane region" description="Helical" evidence="1">
    <location>
        <begin position="63"/>
        <end position="86"/>
    </location>
</feature>
<proteinExistence type="predicted"/>
<feature type="transmembrane region" description="Helical" evidence="1">
    <location>
        <begin position="222"/>
        <end position="242"/>
    </location>
</feature>
<accession>A0ABQ0Q4B1</accession>
<feature type="transmembrane region" description="Helical" evidence="1">
    <location>
        <begin position="144"/>
        <end position="169"/>
    </location>
</feature>
<name>A0ABQ0Q4B1_9PROT</name>
<sequence>MKKLSFWQAGQLMQKSLDLSFLKRADVVILIGALMAVECLIEGARQISSPVTTQIDGALRNPVLLVLSSLDMIVTWFLALSVTRAWLTSLRGVALWRLDRGAMQSLGVNAIIQAFPAGLTLLAASRVSDYLSESTAFPTKAAGMSLLCVLGVFWIWLTVRCFAMSYLAWESGNAGFRIRRSYEAMKGHVWSYIFWSGVLTIPFALIIVFAQKIAAFAAPDSYLMWGNLFAACLVGAANHIVLRSFDLRFFEALELGHRAGSKTGNLFGPY</sequence>
<comment type="caution">
    <text evidence="2">The sequence shown here is derived from an EMBL/GenBank/DDBJ whole genome shotgun (WGS) entry which is preliminary data.</text>
</comment>
<keyword evidence="1" id="KW-0812">Transmembrane</keyword>